<dbReference type="Pfam" id="PF00676">
    <property type="entry name" value="E1_dh"/>
    <property type="match status" value="1"/>
</dbReference>
<dbReference type="PANTHER" id="PTHR43380">
    <property type="entry name" value="2-OXOISOVALERATE DEHYDROGENASE SUBUNIT ALPHA, MITOCHONDRIAL"/>
    <property type="match status" value="1"/>
</dbReference>
<dbReference type="EMBL" id="JBANRG010000003">
    <property type="protein sequence ID" value="KAK7469076.1"/>
    <property type="molecule type" value="Genomic_DNA"/>
</dbReference>
<comment type="cofactor">
    <cofactor evidence="2">
        <name>thiamine diphosphate</name>
        <dbReference type="ChEBI" id="CHEBI:58937"/>
    </cofactor>
</comment>
<dbReference type="Proteomes" id="UP001498398">
    <property type="component" value="Unassembled WGS sequence"/>
</dbReference>
<evidence type="ECO:0000313" key="4">
    <source>
        <dbReference type="EMBL" id="KAK7469076.1"/>
    </source>
</evidence>
<dbReference type="InterPro" id="IPR001017">
    <property type="entry name" value="DH_E1"/>
</dbReference>
<organism evidence="4 5">
    <name type="scientific">Marasmiellus scandens</name>
    <dbReference type="NCBI Taxonomy" id="2682957"/>
    <lineage>
        <taxon>Eukaryota</taxon>
        <taxon>Fungi</taxon>
        <taxon>Dikarya</taxon>
        <taxon>Basidiomycota</taxon>
        <taxon>Agaricomycotina</taxon>
        <taxon>Agaricomycetes</taxon>
        <taxon>Agaricomycetidae</taxon>
        <taxon>Agaricales</taxon>
        <taxon>Marasmiineae</taxon>
        <taxon>Omphalotaceae</taxon>
        <taxon>Marasmiellus</taxon>
    </lineage>
</organism>
<dbReference type="InterPro" id="IPR050771">
    <property type="entry name" value="Alpha-ketoacid_DH_E1_comp"/>
</dbReference>
<sequence>MFLRPVCPRSLRALSQSRAFATAPQLPSSSPNGRLPNSQSHIVSKLQFFNSVTGGDQQIPTYRVLDGVGKPLEDAQVPDIDEPFARKLYETMQLLPNLDNILYNVQRQGKISFYMTAYGEEATIVGSAAALADDDE</sequence>
<comment type="function">
    <text evidence="2">The branched-chain alpha-keto dehydrogenase complex catalyzes the overall conversion of alpha-keto acids to acyl-CoA and CO(2). It contains multiple copies of three enzymatic components: branched-chain alpha-keto acid decarboxylase (E1), lipoamide acyltransferase (E2) and lipoamide dehydrogenase (E3).</text>
</comment>
<evidence type="ECO:0000313" key="5">
    <source>
        <dbReference type="Proteomes" id="UP001498398"/>
    </source>
</evidence>
<dbReference type="EC" id="1.2.4.4" evidence="2"/>
<evidence type="ECO:0000256" key="1">
    <source>
        <dbReference type="ARBA" id="ARBA00023002"/>
    </source>
</evidence>
<keyword evidence="2" id="KW-0786">Thiamine pyrophosphate</keyword>
<comment type="caution">
    <text evidence="4">The sequence shown here is derived from an EMBL/GenBank/DDBJ whole genome shotgun (WGS) entry which is preliminary data.</text>
</comment>
<gene>
    <name evidence="4" type="ORF">VKT23_003570</name>
</gene>
<reference evidence="4 5" key="1">
    <citation type="submission" date="2024-01" db="EMBL/GenBank/DDBJ databases">
        <title>A draft genome for the cacao thread blight pathogen Marasmiellus scandens.</title>
        <authorList>
            <person name="Baruah I.K."/>
            <person name="Leung J."/>
            <person name="Bukari Y."/>
            <person name="Amoako-Attah I."/>
            <person name="Meinhardt L.W."/>
            <person name="Bailey B.A."/>
            <person name="Cohen S.P."/>
        </authorList>
    </citation>
    <scope>NUCLEOTIDE SEQUENCE [LARGE SCALE GENOMIC DNA]</scope>
    <source>
        <strain evidence="4 5">GH-19</strain>
    </source>
</reference>
<feature type="domain" description="Dehydrogenase E1 component" evidence="3">
    <location>
        <begin position="90"/>
        <end position="135"/>
    </location>
</feature>
<proteinExistence type="inferred from homology"/>
<accession>A0ABR1K0E8</accession>
<dbReference type="Gene3D" id="3.40.50.970">
    <property type="match status" value="1"/>
</dbReference>
<keyword evidence="5" id="KW-1185">Reference proteome</keyword>
<protein>
    <recommendedName>
        <fullName evidence="2">2-oxoisovalerate dehydrogenase subunit alpha</fullName>
        <ecNumber evidence="2">1.2.4.4</ecNumber>
    </recommendedName>
    <alternativeName>
        <fullName evidence="2">Branched-chain alpha-keto acid dehydrogenase E1 component alpha chain</fullName>
    </alternativeName>
</protein>
<name>A0ABR1K0E8_9AGAR</name>
<keyword evidence="1 2" id="KW-0560">Oxidoreductase</keyword>
<dbReference type="InterPro" id="IPR029061">
    <property type="entry name" value="THDP-binding"/>
</dbReference>
<evidence type="ECO:0000259" key="3">
    <source>
        <dbReference type="Pfam" id="PF00676"/>
    </source>
</evidence>
<comment type="similarity">
    <text evidence="2">Belongs to the BCKDHA family.</text>
</comment>
<evidence type="ECO:0000256" key="2">
    <source>
        <dbReference type="RuleBase" id="RU365014"/>
    </source>
</evidence>
<dbReference type="SUPFAM" id="SSF52518">
    <property type="entry name" value="Thiamin diphosphate-binding fold (THDP-binding)"/>
    <property type="match status" value="1"/>
</dbReference>
<dbReference type="PANTHER" id="PTHR43380:SF1">
    <property type="entry name" value="2-OXOISOVALERATE DEHYDROGENASE SUBUNIT ALPHA, MITOCHONDRIAL"/>
    <property type="match status" value="1"/>
</dbReference>
<comment type="catalytic activity">
    <reaction evidence="2">
        <text>N(6)-[(R)-lipoyl]-L-lysyl-[protein] + 3-methyl-2-oxobutanoate + H(+) = N(6)-[(R)-S(8)-2-methylpropanoyldihydrolipoyl]-L-lysyl-[protein] + CO2</text>
        <dbReference type="Rhea" id="RHEA:13457"/>
        <dbReference type="Rhea" id="RHEA-COMP:10474"/>
        <dbReference type="Rhea" id="RHEA-COMP:10497"/>
        <dbReference type="ChEBI" id="CHEBI:11851"/>
        <dbReference type="ChEBI" id="CHEBI:15378"/>
        <dbReference type="ChEBI" id="CHEBI:16526"/>
        <dbReference type="ChEBI" id="CHEBI:83099"/>
        <dbReference type="ChEBI" id="CHEBI:83142"/>
        <dbReference type="EC" id="1.2.4.4"/>
    </reaction>
</comment>